<feature type="compositionally biased region" description="Polar residues" evidence="1">
    <location>
        <begin position="18"/>
        <end position="27"/>
    </location>
</feature>
<dbReference type="AlphaFoldDB" id="A0ABD1WGG8"/>
<dbReference type="EMBL" id="JBFOLJ010000003">
    <property type="protein sequence ID" value="KAL2547475.1"/>
    <property type="molecule type" value="Genomic_DNA"/>
</dbReference>
<feature type="region of interest" description="Disordered" evidence="1">
    <location>
        <begin position="1"/>
        <end position="27"/>
    </location>
</feature>
<evidence type="ECO:0000256" key="1">
    <source>
        <dbReference type="SAM" id="MobiDB-lite"/>
    </source>
</evidence>
<evidence type="ECO:0000313" key="2">
    <source>
        <dbReference type="EMBL" id="KAL2547475.1"/>
    </source>
</evidence>
<name>A0ABD1WGG8_9LAMI</name>
<organism evidence="2 3">
    <name type="scientific">Forsythia ovata</name>
    <dbReference type="NCBI Taxonomy" id="205694"/>
    <lineage>
        <taxon>Eukaryota</taxon>
        <taxon>Viridiplantae</taxon>
        <taxon>Streptophyta</taxon>
        <taxon>Embryophyta</taxon>
        <taxon>Tracheophyta</taxon>
        <taxon>Spermatophyta</taxon>
        <taxon>Magnoliopsida</taxon>
        <taxon>eudicotyledons</taxon>
        <taxon>Gunneridae</taxon>
        <taxon>Pentapetalae</taxon>
        <taxon>asterids</taxon>
        <taxon>lamiids</taxon>
        <taxon>Lamiales</taxon>
        <taxon>Oleaceae</taxon>
        <taxon>Forsythieae</taxon>
        <taxon>Forsythia</taxon>
    </lineage>
</organism>
<proteinExistence type="predicted"/>
<gene>
    <name evidence="2" type="ORF">Fot_09005</name>
</gene>
<evidence type="ECO:0000313" key="3">
    <source>
        <dbReference type="Proteomes" id="UP001604277"/>
    </source>
</evidence>
<protein>
    <submittedName>
        <fullName evidence="2">Uncharacterized protein</fullName>
    </submittedName>
</protein>
<accession>A0ABD1WGG8</accession>
<feature type="compositionally biased region" description="Basic and acidic residues" evidence="1">
    <location>
        <begin position="8"/>
        <end position="17"/>
    </location>
</feature>
<sequence length="112" mass="13012">MPMLPKGKVIEEQKEGNLRSTDMSQPDNLDFGPPPVFSSILEYNCQVILAMKTLMCLQDLVESSKCCSRFVPLYHREDRCNLKLSGRILQLFKFREEVIAIYPRQKRYSPVN</sequence>
<dbReference type="Proteomes" id="UP001604277">
    <property type="component" value="Unassembled WGS sequence"/>
</dbReference>
<comment type="caution">
    <text evidence="2">The sequence shown here is derived from an EMBL/GenBank/DDBJ whole genome shotgun (WGS) entry which is preliminary data.</text>
</comment>
<reference evidence="3" key="1">
    <citation type="submission" date="2024-07" db="EMBL/GenBank/DDBJ databases">
        <title>Two chromosome-level genome assemblies of Korean endemic species Abeliophyllum distichum and Forsythia ovata (Oleaceae).</title>
        <authorList>
            <person name="Jang H."/>
        </authorList>
    </citation>
    <scope>NUCLEOTIDE SEQUENCE [LARGE SCALE GENOMIC DNA]</scope>
</reference>
<keyword evidence="3" id="KW-1185">Reference proteome</keyword>